<gene>
    <name evidence="1" type="ORF">J3Q64DRAFT_1771212</name>
</gene>
<proteinExistence type="predicted"/>
<accession>A0ABR3AJY3</accession>
<protein>
    <submittedName>
        <fullName evidence="1">Uncharacterized protein</fullName>
    </submittedName>
</protein>
<name>A0ABR3AJY3_PHYBL</name>
<evidence type="ECO:0000313" key="2">
    <source>
        <dbReference type="Proteomes" id="UP001448207"/>
    </source>
</evidence>
<comment type="caution">
    <text evidence="1">The sequence shown here is derived from an EMBL/GenBank/DDBJ whole genome shotgun (WGS) entry which is preliminary data.</text>
</comment>
<dbReference type="Proteomes" id="UP001448207">
    <property type="component" value="Unassembled WGS sequence"/>
</dbReference>
<organism evidence="1 2">
    <name type="scientific">Phycomyces blakesleeanus</name>
    <dbReference type="NCBI Taxonomy" id="4837"/>
    <lineage>
        <taxon>Eukaryota</taxon>
        <taxon>Fungi</taxon>
        <taxon>Fungi incertae sedis</taxon>
        <taxon>Mucoromycota</taxon>
        <taxon>Mucoromycotina</taxon>
        <taxon>Mucoromycetes</taxon>
        <taxon>Mucorales</taxon>
        <taxon>Phycomycetaceae</taxon>
        <taxon>Phycomyces</taxon>
    </lineage>
</organism>
<reference evidence="1 2" key="1">
    <citation type="submission" date="2024-04" db="EMBL/GenBank/DDBJ databases">
        <title>Symmetric and asymmetric DNA N6-adenine methylation regulates different biological responses in Mucorales.</title>
        <authorList>
            <consortium name="Lawrence Berkeley National Laboratory"/>
            <person name="Lax C."/>
            <person name="Mondo S.J."/>
            <person name="Osorio-Concepcion M."/>
            <person name="Muszewska A."/>
            <person name="Corrochano-Luque M."/>
            <person name="Gutierrez G."/>
            <person name="Riley R."/>
            <person name="Lipzen A."/>
            <person name="Guo J."/>
            <person name="Hundley H."/>
            <person name="Amirebrahimi M."/>
            <person name="Ng V."/>
            <person name="Lorenzo-Gutierrez D."/>
            <person name="Binder U."/>
            <person name="Yang J."/>
            <person name="Song Y."/>
            <person name="Canovas D."/>
            <person name="Navarro E."/>
            <person name="Freitag M."/>
            <person name="Gabaldon T."/>
            <person name="Grigoriev I.V."/>
            <person name="Corrochano L.M."/>
            <person name="Nicolas F.E."/>
            <person name="Garre V."/>
        </authorList>
    </citation>
    <scope>NUCLEOTIDE SEQUENCE [LARGE SCALE GENOMIC DNA]</scope>
    <source>
        <strain evidence="1 2">L51</strain>
    </source>
</reference>
<keyword evidence="2" id="KW-1185">Reference proteome</keyword>
<dbReference type="EMBL" id="JBCLYO010000031">
    <property type="protein sequence ID" value="KAL0076341.1"/>
    <property type="molecule type" value="Genomic_DNA"/>
</dbReference>
<sequence length="77" mass="8667">MKLFCHQALFINRASSSKVLNLIFVLIITIGDKSRVLSQTGPETVMTDKCRQQSYFVAINLTGGFNQDAIDIIQQYL</sequence>
<evidence type="ECO:0000313" key="1">
    <source>
        <dbReference type="EMBL" id="KAL0076341.1"/>
    </source>
</evidence>